<dbReference type="PANTHER" id="PTHR43825:SF3">
    <property type="entry name" value="PYRUVATE DEHYDROGENASE E1 COMPONENT"/>
    <property type="match status" value="1"/>
</dbReference>
<dbReference type="Gene3D" id="3.40.50.970">
    <property type="match status" value="2"/>
</dbReference>
<comment type="caution">
    <text evidence="13">The sequence shown here is derived from an EMBL/GenBank/DDBJ whole genome shotgun (WGS) entry which is preliminary data.</text>
</comment>
<name>A0ABU1NJF3_9BURK</name>
<comment type="catalytic activity">
    <reaction evidence="10 11">
        <text>N(6)-[(R)-lipoyl]-L-lysyl-[protein] + pyruvate + H(+) = N(6)-[(R)-S(8)-acetyldihydrolipoyl]-L-lysyl-[protein] + CO2</text>
        <dbReference type="Rhea" id="RHEA:19189"/>
        <dbReference type="Rhea" id="RHEA-COMP:10474"/>
        <dbReference type="Rhea" id="RHEA-COMP:10478"/>
        <dbReference type="ChEBI" id="CHEBI:15361"/>
        <dbReference type="ChEBI" id="CHEBI:15378"/>
        <dbReference type="ChEBI" id="CHEBI:16526"/>
        <dbReference type="ChEBI" id="CHEBI:83099"/>
        <dbReference type="ChEBI" id="CHEBI:83111"/>
        <dbReference type="EC" id="1.2.4.1"/>
    </reaction>
</comment>
<dbReference type="SUPFAM" id="SSF52922">
    <property type="entry name" value="TK C-terminal domain-like"/>
    <property type="match status" value="1"/>
</dbReference>
<dbReference type="EMBL" id="JAVDRF010000011">
    <property type="protein sequence ID" value="MDR6538592.1"/>
    <property type="molecule type" value="Genomic_DNA"/>
</dbReference>
<protein>
    <recommendedName>
        <fullName evidence="6 11">Pyruvate dehydrogenase E1 component</fullName>
        <ecNumber evidence="5 11">1.2.4.1</ecNumber>
    </recommendedName>
</protein>
<dbReference type="Pfam" id="PF17831">
    <property type="entry name" value="PDH_E1_M"/>
    <property type="match status" value="1"/>
</dbReference>
<dbReference type="SMART" id="SM00861">
    <property type="entry name" value="Transket_pyr"/>
    <property type="match status" value="1"/>
</dbReference>
<evidence type="ECO:0000256" key="2">
    <source>
        <dbReference type="ARBA" id="ARBA00001964"/>
    </source>
</evidence>
<dbReference type="InterPro" id="IPR035807">
    <property type="entry name" value="PDC_E1_N"/>
</dbReference>
<comment type="cofactor">
    <cofactor evidence="2 11">
        <name>thiamine diphosphate</name>
        <dbReference type="ChEBI" id="CHEBI:58937"/>
    </cofactor>
</comment>
<dbReference type="PANTHER" id="PTHR43825">
    <property type="entry name" value="PYRUVATE DEHYDROGENASE E1 COMPONENT"/>
    <property type="match status" value="1"/>
</dbReference>
<dbReference type="NCBIfam" id="TIGR03186">
    <property type="entry name" value="AKGDH_not_PDH"/>
    <property type="match status" value="1"/>
</dbReference>
<dbReference type="RefSeq" id="WP_309905526.1">
    <property type="nucleotide sequence ID" value="NZ_JAVDRF010000011.1"/>
</dbReference>
<evidence type="ECO:0000256" key="7">
    <source>
        <dbReference type="ARBA" id="ARBA00023002"/>
    </source>
</evidence>
<evidence type="ECO:0000256" key="4">
    <source>
        <dbReference type="ARBA" id="ARBA00007131"/>
    </source>
</evidence>
<dbReference type="Gene3D" id="3.40.50.920">
    <property type="match status" value="1"/>
</dbReference>
<reference evidence="13 14" key="1">
    <citation type="submission" date="2023-07" db="EMBL/GenBank/DDBJ databases">
        <title>Sorghum-associated microbial communities from plants grown in Nebraska, USA.</title>
        <authorList>
            <person name="Schachtman D."/>
        </authorList>
    </citation>
    <scope>NUCLEOTIDE SEQUENCE [LARGE SCALE GENOMIC DNA]</scope>
    <source>
        <strain evidence="13 14">DS1781</strain>
    </source>
</reference>
<evidence type="ECO:0000256" key="6">
    <source>
        <dbReference type="ARBA" id="ARBA00017172"/>
    </source>
</evidence>
<dbReference type="CDD" id="cd02017">
    <property type="entry name" value="TPP_E1_EcPDC_like"/>
    <property type="match status" value="1"/>
</dbReference>
<dbReference type="InterPro" id="IPR005475">
    <property type="entry name" value="Transketolase-like_Pyr-bd"/>
</dbReference>
<dbReference type="InterPro" id="IPR017600">
    <property type="entry name" value="Alpha-ketoglut_DH"/>
</dbReference>
<evidence type="ECO:0000256" key="8">
    <source>
        <dbReference type="ARBA" id="ARBA00023052"/>
    </source>
</evidence>
<evidence type="ECO:0000256" key="11">
    <source>
        <dbReference type="PIRNR" id="PIRNR000156"/>
    </source>
</evidence>
<dbReference type="Proteomes" id="UP001184230">
    <property type="component" value="Unassembled WGS sequence"/>
</dbReference>
<gene>
    <name evidence="13" type="ORF">J2739_004385</name>
</gene>
<dbReference type="InterPro" id="IPR029061">
    <property type="entry name" value="THDP-binding"/>
</dbReference>
<keyword evidence="14" id="KW-1185">Reference proteome</keyword>
<comment type="cofactor">
    <cofactor evidence="1">
        <name>Mg(2+)</name>
        <dbReference type="ChEBI" id="CHEBI:18420"/>
    </cofactor>
</comment>
<dbReference type="EC" id="1.2.4.1" evidence="5 11"/>
<accession>A0ABU1NJF3</accession>
<dbReference type="InterPro" id="IPR009014">
    <property type="entry name" value="Transketo_C/PFOR_II"/>
</dbReference>
<dbReference type="NCBIfam" id="TIGR00759">
    <property type="entry name" value="aceE"/>
    <property type="match status" value="1"/>
</dbReference>
<comment type="similarity">
    <text evidence="4">Belongs to the transketolase family.</text>
</comment>
<organism evidence="13 14">
    <name type="scientific">Variovorax soli</name>
    <dbReference type="NCBI Taxonomy" id="376815"/>
    <lineage>
        <taxon>Bacteria</taxon>
        <taxon>Pseudomonadati</taxon>
        <taxon>Pseudomonadota</taxon>
        <taxon>Betaproteobacteria</taxon>
        <taxon>Burkholderiales</taxon>
        <taxon>Comamonadaceae</taxon>
        <taxon>Variovorax</taxon>
    </lineage>
</organism>
<dbReference type="InterPro" id="IPR051157">
    <property type="entry name" value="PDH/Transketolase"/>
</dbReference>
<keyword evidence="8 11" id="KW-0786">Thiamine pyrophosphate</keyword>
<sequence>MDAPLPHEQMRALLNDAAPNQDPDPEETAEWRDAFLSLADVHGPQRAREMLDELARLARRQRIDWRPDLATPYVNTIAVEDQPRFPGDLAIEEKLASLMRWNALAMVAKANQAYGELGGHIASYASAADLFETGFNHFFHARNDRHRGDLVFFQPHSAPGVYARAYLEGRLSEEDLKHYRQELTAPAFVHGSGARGLSSYPHPYLMPDFWQFPTGSMGIGPISSIYHARFMRYLTHRNLLNCEGRKVWGVFGDGEMDEPESMSALTLAAREKLDNLVWVVNCNLQRLDGPVRGNGRVIDELEKLFAGAGWNVIKLVWGSDWDGLFAQDTSGALARAFAHTVDGQMQTFAAKDGRFNRDNFFGQNPELARLAQGMTDEQIDRLKRGGHDLVKIYAAYAAAAAHRGQPTVILAHTKKGYGMGRAAQGKMTTHSHKKMGDVDLIEFRDRFNLPLTDAQAIAMDFYRPAEQSAEMRYLRQHREALGGAMPRRETACDVVAKPDIASYAQFAVAAAGKEMSTTMAFVRMLGNLMKDATLGPRVVPIVADEARTFGMANLFKQVGIYSSVGQRYAPEDIGSVLSYREAIDGQILEEGISEAGAIASWTAAATSYSVHGLAMLPFYIYYSMFGFQRVGDQIWAAADQRARGFLLGATSGRTTLGGEGLQHQDGTSHLIAATIPNCKAYDPAFAGEMAVIVDAGIREMMVEQKDAFYYVTLMNENYAQPDVPEGAAADILRGCYRFGVYAPASGKAKEKVTLMGSGAILTEVIKAAQMLADEGIEAEVFSVTSWSELARDGLACEQRALAGEEAGVPFVAQQLGKGRAPIIAATDYVRALPESVRAFLPEGRRYLTLGTDGFGRSDTRAALRRFFGVDAASIAKAARFAMT</sequence>
<dbReference type="Pfam" id="PF00456">
    <property type="entry name" value="Transketolase_N"/>
    <property type="match status" value="1"/>
</dbReference>
<comment type="function">
    <text evidence="3 11">Component of the pyruvate dehydrogenase (PDH) complex, that catalyzes the overall conversion of pyruvate to acetyl-CoA and CO(2).</text>
</comment>
<dbReference type="InterPro" id="IPR041621">
    <property type="entry name" value="PDH_E1_M"/>
</dbReference>
<keyword evidence="9 11" id="KW-0670">Pyruvate</keyword>
<dbReference type="InterPro" id="IPR004660">
    <property type="entry name" value="PDH_E1"/>
</dbReference>
<dbReference type="InterPro" id="IPR055152">
    <property type="entry name" value="Transketolase-like_C_2"/>
</dbReference>
<dbReference type="InterPro" id="IPR005474">
    <property type="entry name" value="Transketolase_N"/>
</dbReference>
<evidence type="ECO:0000256" key="10">
    <source>
        <dbReference type="ARBA" id="ARBA00051231"/>
    </source>
</evidence>
<dbReference type="GO" id="GO:0004739">
    <property type="term" value="F:pyruvate dehydrogenase (acetyl-transferring) activity"/>
    <property type="evidence" value="ECO:0007669"/>
    <property type="project" value="UniProtKB-EC"/>
</dbReference>
<evidence type="ECO:0000313" key="13">
    <source>
        <dbReference type="EMBL" id="MDR6538592.1"/>
    </source>
</evidence>
<dbReference type="Pfam" id="PF22613">
    <property type="entry name" value="Transketolase_C_1"/>
    <property type="match status" value="1"/>
</dbReference>
<proteinExistence type="inferred from homology"/>
<evidence type="ECO:0000259" key="12">
    <source>
        <dbReference type="SMART" id="SM00861"/>
    </source>
</evidence>
<evidence type="ECO:0000313" key="14">
    <source>
        <dbReference type="Proteomes" id="UP001184230"/>
    </source>
</evidence>
<dbReference type="SUPFAM" id="SSF52518">
    <property type="entry name" value="Thiamin diphosphate-binding fold (THDP-binding)"/>
    <property type="match status" value="2"/>
</dbReference>
<evidence type="ECO:0000256" key="9">
    <source>
        <dbReference type="ARBA" id="ARBA00023317"/>
    </source>
</evidence>
<feature type="domain" description="Transketolase-like pyrimidine-binding" evidence="12">
    <location>
        <begin position="515"/>
        <end position="720"/>
    </location>
</feature>
<keyword evidence="7 11" id="KW-0560">Oxidoreductase</keyword>
<evidence type="ECO:0000256" key="1">
    <source>
        <dbReference type="ARBA" id="ARBA00001946"/>
    </source>
</evidence>
<evidence type="ECO:0000256" key="3">
    <source>
        <dbReference type="ARBA" id="ARBA00003157"/>
    </source>
</evidence>
<dbReference type="PIRSF" id="PIRSF000156">
    <property type="entry name" value="Pyruvate_dh_E1"/>
    <property type="match status" value="1"/>
</dbReference>
<evidence type="ECO:0000256" key="5">
    <source>
        <dbReference type="ARBA" id="ARBA00012281"/>
    </source>
</evidence>